<sequence length="121" mass="14273">MDYRFFYNERQIPTARLSMDHEAFGLWLSDELGNNKEQLDVILQAIGQLEAGAQREYQWQGRDFLLHLTREDAEVTALTLLQEYSLEELEGEDLDFYDSESRAACGLEDFKDLLIEWRDFL</sequence>
<proteinExistence type="inferred from homology"/>
<gene>
    <name evidence="2" type="ORF">GJQ55_04765</name>
</gene>
<accession>A0A9E8FJU4</accession>
<protein>
    <submittedName>
        <fullName evidence="2">Uncharacterized protein</fullName>
    </submittedName>
</protein>
<dbReference type="InterPro" id="IPR008249">
    <property type="entry name" value="UPF0231"/>
</dbReference>
<dbReference type="Proteomes" id="UP000596074">
    <property type="component" value="Chromosome"/>
</dbReference>
<keyword evidence="3" id="KW-1185">Reference proteome</keyword>
<dbReference type="AlphaFoldDB" id="A0A9E8FJU4"/>
<comment type="similarity">
    <text evidence="1">Belongs to the UPF0231 family.</text>
</comment>
<name>A0A9E8FJU4_9GAMM</name>
<evidence type="ECO:0000313" key="3">
    <source>
        <dbReference type="Proteomes" id="UP000596074"/>
    </source>
</evidence>
<dbReference type="Pfam" id="PF06062">
    <property type="entry name" value="UPF0231"/>
    <property type="match status" value="1"/>
</dbReference>
<evidence type="ECO:0000313" key="2">
    <source>
        <dbReference type="EMBL" id="QQD23832.1"/>
    </source>
</evidence>
<organism evidence="2 3">
    <name type="scientific">Venatoribacter cucullus</name>
    <dbReference type="NCBI Taxonomy" id="2661630"/>
    <lineage>
        <taxon>Bacteria</taxon>
        <taxon>Pseudomonadati</taxon>
        <taxon>Pseudomonadota</taxon>
        <taxon>Gammaproteobacteria</taxon>
        <taxon>Oceanospirillales</taxon>
        <taxon>Oceanospirillaceae</taxon>
        <taxon>Venatoribacter</taxon>
    </lineage>
</organism>
<dbReference type="PIRSF" id="PIRSF006287">
    <property type="entry name" value="UCP006287"/>
    <property type="match status" value="1"/>
</dbReference>
<dbReference type="KEGG" id="vcw:GJQ55_04765"/>
<evidence type="ECO:0000256" key="1">
    <source>
        <dbReference type="ARBA" id="ARBA00005367"/>
    </source>
</evidence>
<dbReference type="EMBL" id="CP046056">
    <property type="protein sequence ID" value="QQD23832.1"/>
    <property type="molecule type" value="Genomic_DNA"/>
</dbReference>
<dbReference type="RefSeq" id="WP_228346373.1">
    <property type="nucleotide sequence ID" value="NZ_CP045550.1"/>
</dbReference>
<reference evidence="2 3" key="1">
    <citation type="submission" date="2019-11" db="EMBL/GenBank/DDBJ databases">
        <title>Venatorbacter sp. nov. a predator of Campylobacter and other Gram-negative bacteria.</title>
        <authorList>
            <person name="Saeedi A."/>
            <person name="Cummings N.J."/>
            <person name="Connerton I.F."/>
            <person name="Connerton P.L."/>
        </authorList>
    </citation>
    <scope>NUCLEOTIDE SEQUENCE [LARGE SCALE GENOMIC DNA]</scope>
    <source>
        <strain evidence="2">XL5</strain>
    </source>
</reference>